<keyword evidence="1" id="KW-0175">Coiled coil</keyword>
<keyword evidence="3" id="KW-1185">Reference proteome</keyword>
<gene>
    <name evidence="2" type="ORF">B0H16DRAFT_1469663</name>
</gene>
<dbReference type="EMBL" id="JARKIB010000160">
    <property type="protein sequence ID" value="KAJ7730315.1"/>
    <property type="molecule type" value="Genomic_DNA"/>
</dbReference>
<dbReference type="Proteomes" id="UP001215598">
    <property type="component" value="Unassembled WGS sequence"/>
</dbReference>
<protein>
    <submittedName>
        <fullName evidence="2">Uncharacterized protein</fullName>
    </submittedName>
</protein>
<feature type="coiled-coil region" evidence="1">
    <location>
        <begin position="142"/>
        <end position="169"/>
    </location>
</feature>
<reference evidence="2" key="1">
    <citation type="submission" date="2023-03" db="EMBL/GenBank/DDBJ databases">
        <title>Massive genome expansion in bonnet fungi (Mycena s.s.) driven by repeated elements and novel gene families across ecological guilds.</title>
        <authorList>
            <consortium name="Lawrence Berkeley National Laboratory"/>
            <person name="Harder C.B."/>
            <person name="Miyauchi S."/>
            <person name="Viragh M."/>
            <person name="Kuo A."/>
            <person name="Thoen E."/>
            <person name="Andreopoulos B."/>
            <person name="Lu D."/>
            <person name="Skrede I."/>
            <person name="Drula E."/>
            <person name="Henrissat B."/>
            <person name="Morin E."/>
            <person name="Kohler A."/>
            <person name="Barry K."/>
            <person name="LaButti K."/>
            <person name="Morin E."/>
            <person name="Salamov A."/>
            <person name="Lipzen A."/>
            <person name="Mereny Z."/>
            <person name="Hegedus B."/>
            <person name="Baldrian P."/>
            <person name="Stursova M."/>
            <person name="Weitz H."/>
            <person name="Taylor A."/>
            <person name="Grigoriev I.V."/>
            <person name="Nagy L.G."/>
            <person name="Martin F."/>
            <person name="Kauserud H."/>
        </authorList>
    </citation>
    <scope>NUCLEOTIDE SEQUENCE</scope>
    <source>
        <strain evidence="2">CBHHK182m</strain>
    </source>
</reference>
<proteinExistence type="predicted"/>
<dbReference type="AlphaFoldDB" id="A0AAD7MSP8"/>
<accession>A0AAD7MSP8</accession>
<organism evidence="2 3">
    <name type="scientific">Mycena metata</name>
    <dbReference type="NCBI Taxonomy" id="1033252"/>
    <lineage>
        <taxon>Eukaryota</taxon>
        <taxon>Fungi</taxon>
        <taxon>Dikarya</taxon>
        <taxon>Basidiomycota</taxon>
        <taxon>Agaricomycotina</taxon>
        <taxon>Agaricomycetes</taxon>
        <taxon>Agaricomycetidae</taxon>
        <taxon>Agaricales</taxon>
        <taxon>Marasmiineae</taxon>
        <taxon>Mycenaceae</taxon>
        <taxon>Mycena</taxon>
    </lineage>
</organism>
<evidence type="ECO:0000313" key="3">
    <source>
        <dbReference type="Proteomes" id="UP001215598"/>
    </source>
</evidence>
<feature type="coiled-coil region" evidence="1">
    <location>
        <begin position="228"/>
        <end position="255"/>
    </location>
</feature>
<comment type="caution">
    <text evidence="2">The sequence shown here is derived from an EMBL/GenBank/DDBJ whole genome shotgun (WGS) entry which is preliminary data.</text>
</comment>
<evidence type="ECO:0000313" key="2">
    <source>
        <dbReference type="EMBL" id="KAJ7730315.1"/>
    </source>
</evidence>
<sequence>MSAISPALNIDSHVLGESLIAVRAKLLSTLPLIQKVDAYANTDLNVTWDKLRTLDLDNIAQTTNKIQVDLASVIKEFVMFNQEANNPEFIGDILRELPAKIEVHQQLEHGAAKADQTAAVSALADTVEQIGTDFSETLTKKDAEIDEQVQQATAAVESAEEEFKATLAKLVAMSKANPGAEIQNIITMGRELLTKLTSKGDKKGTFDLAEASNAVALISRVTTGPTSLKDIEKQLTAAKANLERARAAKASADEANITRSNANTSATRTAIEETKKLLDVVRKEEGKLSEAWNAMKEELSAYLADFKKNEKENTPDTQRALSAHIHKVTSSEAALKAVAKGLEETAYKL</sequence>
<name>A0AAD7MSP8_9AGAR</name>
<evidence type="ECO:0000256" key="1">
    <source>
        <dbReference type="SAM" id="Coils"/>
    </source>
</evidence>